<proteinExistence type="predicted"/>
<keyword evidence="3" id="KW-1185">Reference proteome</keyword>
<dbReference type="PANTHER" id="PTHR46741">
    <property type="entry name" value="OS09G0413600 PROTEIN"/>
    <property type="match status" value="1"/>
</dbReference>
<organism evidence="2 3">
    <name type="scientific">Penstemon smallii</name>
    <dbReference type="NCBI Taxonomy" id="265156"/>
    <lineage>
        <taxon>Eukaryota</taxon>
        <taxon>Viridiplantae</taxon>
        <taxon>Streptophyta</taxon>
        <taxon>Embryophyta</taxon>
        <taxon>Tracheophyta</taxon>
        <taxon>Spermatophyta</taxon>
        <taxon>Magnoliopsida</taxon>
        <taxon>eudicotyledons</taxon>
        <taxon>Gunneridae</taxon>
        <taxon>Pentapetalae</taxon>
        <taxon>asterids</taxon>
        <taxon>lamiids</taxon>
        <taxon>Lamiales</taxon>
        <taxon>Plantaginaceae</taxon>
        <taxon>Cheloneae</taxon>
        <taxon>Penstemon</taxon>
    </lineage>
</organism>
<evidence type="ECO:0000313" key="2">
    <source>
        <dbReference type="EMBL" id="KAL3844665.1"/>
    </source>
</evidence>
<dbReference type="PANTHER" id="PTHR46741:SF7">
    <property type="entry name" value="TRANSMEMBRANE PROTEIN"/>
    <property type="match status" value="1"/>
</dbReference>
<keyword evidence="1" id="KW-0472">Membrane</keyword>
<dbReference type="Proteomes" id="UP001634393">
    <property type="component" value="Unassembled WGS sequence"/>
</dbReference>
<evidence type="ECO:0000256" key="1">
    <source>
        <dbReference type="SAM" id="Phobius"/>
    </source>
</evidence>
<sequence>MALLASCWLIIEIFIIPHGFLKWFYLSFYINPFSLLFCQIFLWLKKLQRWILVFLCFLFRISDYLSSFIFIFMKRVATLLSSFTRQPEIEVFYDVIDHEIPEISTQNSAIVVSCSNWINSKCDTFCESRLQSVVVELRNDCKDSWLNEYLMSSDQYNSASSFTNDMDIISDRSLSSGDITLSPSSSFNDQEFICTLEDSGVDYINIVCPQVLVISRNSQEDTDSIFHKMYTERMKFFDVLYQERSYGMNAILTSPSSLMSPMNFSRRKIETKMLLKSLESDFELVYVAQSCLSWEALHYQYRRFEVLACSNTSQDHILFCTDVLEKFREFQILLERFMEDEKSLEGKRHSNYIHRRCQLHVPDAFSGSSTEGGNISIGREYIRASEVLKAIEKCIKAFWIYVKTDNKKLLSKFKAIYSSYSQVEDPRDLELLFNLTKALHKKGQLVKDLQRKRNGWLKRKVKPLESDMKDDVHVLFTMIDLKLVEMVLKMSIISTSHLEWCQEKLNNLDFKQGKIYRDSKSCLFPSS</sequence>
<reference evidence="2 3" key="1">
    <citation type="submission" date="2024-12" db="EMBL/GenBank/DDBJ databases">
        <title>The unique morphological basis and parallel evolutionary history of personate flowers in Penstemon.</title>
        <authorList>
            <person name="Depatie T.H."/>
            <person name="Wessinger C.A."/>
        </authorList>
    </citation>
    <scope>NUCLEOTIDE SEQUENCE [LARGE SCALE GENOMIC DNA]</scope>
    <source>
        <strain evidence="2">WTNN_2</strain>
        <tissue evidence="2">Leaf</tissue>
    </source>
</reference>
<feature type="transmembrane region" description="Helical" evidence="1">
    <location>
        <begin position="51"/>
        <end position="73"/>
    </location>
</feature>
<dbReference type="Pfam" id="PF07891">
    <property type="entry name" value="DUF1666"/>
    <property type="match status" value="1"/>
</dbReference>
<comment type="caution">
    <text evidence="2">The sequence shown here is derived from an EMBL/GenBank/DDBJ whole genome shotgun (WGS) entry which is preliminary data.</text>
</comment>
<dbReference type="EMBL" id="JBJXBP010000002">
    <property type="protein sequence ID" value="KAL3844665.1"/>
    <property type="molecule type" value="Genomic_DNA"/>
</dbReference>
<gene>
    <name evidence="2" type="ORF">ACJIZ3_002068</name>
</gene>
<dbReference type="InterPro" id="IPR012870">
    <property type="entry name" value="DUF1666"/>
</dbReference>
<keyword evidence="1" id="KW-1133">Transmembrane helix</keyword>
<keyword evidence="1" id="KW-0812">Transmembrane</keyword>
<accession>A0ABD3U6T0</accession>
<protein>
    <submittedName>
        <fullName evidence="2">Uncharacterized protein</fullName>
    </submittedName>
</protein>
<evidence type="ECO:0000313" key="3">
    <source>
        <dbReference type="Proteomes" id="UP001634393"/>
    </source>
</evidence>
<dbReference type="AlphaFoldDB" id="A0ABD3U6T0"/>
<name>A0ABD3U6T0_9LAMI</name>
<feature type="transmembrane region" description="Helical" evidence="1">
    <location>
        <begin position="23"/>
        <end position="44"/>
    </location>
</feature>